<dbReference type="EMBL" id="BMAT01005376">
    <property type="protein sequence ID" value="GFR92096.1"/>
    <property type="molecule type" value="Genomic_DNA"/>
</dbReference>
<dbReference type="Proteomes" id="UP000762676">
    <property type="component" value="Unassembled WGS sequence"/>
</dbReference>
<comment type="caution">
    <text evidence="3">The sequence shown here is derived from an EMBL/GenBank/DDBJ whole genome shotgun (WGS) entry which is preliminary data.</text>
</comment>
<dbReference type="AlphaFoldDB" id="A0AAV4H3A3"/>
<evidence type="ECO:0000313" key="3">
    <source>
        <dbReference type="EMBL" id="GFR92096.1"/>
    </source>
</evidence>
<dbReference type="Pfam" id="PF02469">
    <property type="entry name" value="Fasciclin"/>
    <property type="match status" value="1"/>
</dbReference>
<protein>
    <submittedName>
        <fullName evidence="3">Transforming growth factor-beta-induced protein ig-h3</fullName>
    </submittedName>
</protein>
<accession>A0AAV4H3A3</accession>
<sequence>MTTSVSLREPFYSHGESQASDAAPSARGFDWTQQPGAMSLYNLFFNVHTGGARPWWEGPNVCQTENVEEKNATEGERSDGLEALTRHFSSSFQYCDESESVYKCTISKFFFSSSHTLGRVSKKVMTANCVPVVSRDNRASNGVIHTVEQLLPEVTESLMDMVKTRPDLSTLKTGAWN</sequence>
<dbReference type="SUPFAM" id="SSF82153">
    <property type="entry name" value="FAS1 domain"/>
    <property type="match status" value="1"/>
</dbReference>
<evidence type="ECO:0000313" key="4">
    <source>
        <dbReference type="Proteomes" id="UP000762676"/>
    </source>
</evidence>
<keyword evidence="4" id="KW-1185">Reference proteome</keyword>
<organism evidence="3 4">
    <name type="scientific">Elysia marginata</name>
    <dbReference type="NCBI Taxonomy" id="1093978"/>
    <lineage>
        <taxon>Eukaryota</taxon>
        <taxon>Metazoa</taxon>
        <taxon>Spiralia</taxon>
        <taxon>Lophotrochozoa</taxon>
        <taxon>Mollusca</taxon>
        <taxon>Gastropoda</taxon>
        <taxon>Heterobranchia</taxon>
        <taxon>Euthyneura</taxon>
        <taxon>Panpulmonata</taxon>
        <taxon>Sacoglossa</taxon>
        <taxon>Placobranchoidea</taxon>
        <taxon>Plakobranchidae</taxon>
        <taxon>Elysia</taxon>
    </lineage>
</organism>
<dbReference type="InterPro" id="IPR000782">
    <property type="entry name" value="FAS1_domain"/>
</dbReference>
<dbReference type="InterPro" id="IPR036378">
    <property type="entry name" value="FAS1_dom_sf"/>
</dbReference>
<name>A0AAV4H3A3_9GAST</name>
<evidence type="ECO:0000256" key="1">
    <source>
        <dbReference type="SAM" id="MobiDB-lite"/>
    </source>
</evidence>
<feature type="region of interest" description="Disordered" evidence="1">
    <location>
        <begin position="1"/>
        <end position="28"/>
    </location>
</feature>
<gene>
    <name evidence="3" type="ORF">ElyMa_002609400</name>
</gene>
<dbReference type="Gene3D" id="2.30.180.10">
    <property type="entry name" value="FAS1 domain"/>
    <property type="match status" value="1"/>
</dbReference>
<evidence type="ECO:0000259" key="2">
    <source>
        <dbReference type="Pfam" id="PF02469"/>
    </source>
</evidence>
<reference evidence="3 4" key="1">
    <citation type="journal article" date="2021" name="Elife">
        <title>Chloroplast acquisition without the gene transfer in kleptoplastic sea slugs, Plakobranchus ocellatus.</title>
        <authorList>
            <person name="Maeda T."/>
            <person name="Takahashi S."/>
            <person name="Yoshida T."/>
            <person name="Shimamura S."/>
            <person name="Takaki Y."/>
            <person name="Nagai Y."/>
            <person name="Toyoda A."/>
            <person name="Suzuki Y."/>
            <person name="Arimoto A."/>
            <person name="Ishii H."/>
            <person name="Satoh N."/>
            <person name="Nishiyama T."/>
            <person name="Hasebe M."/>
            <person name="Maruyama T."/>
            <person name="Minagawa J."/>
            <person name="Obokata J."/>
            <person name="Shigenobu S."/>
        </authorList>
    </citation>
    <scope>NUCLEOTIDE SEQUENCE [LARGE SCALE GENOMIC DNA]</scope>
</reference>
<feature type="domain" description="FAS1" evidence="2">
    <location>
        <begin position="116"/>
        <end position="151"/>
    </location>
</feature>
<proteinExistence type="predicted"/>